<evidence type="ECO:0000256" key="1">
    <source>
        <dbReference type="ARBA" id="ARBA00007788"/>
    </source>
</evidence>
<comment type="caution">
    <text evidence="7">The sequence shown here is derived from an EMBL/GenBank/DDBJ whole genome shotgun (WGS) entry which is preliminary data.</text>
</comment>
<dbReference type="SUPFAM" id="SSF88659">
    <property type="entry name" value="Sigma3 and sigma4 domains of RNA polymerase sigma factors"/>
    <property type="match status" value="2"/>
</dbReference>
<keyword evidence="8" id="KW-1185">Reference proteome</keyword>
<dbReference type="Gene3D" id="1.10.10.10">
    <property type="entry name" value="Winged helix-like DNA-binding domain superfamily/Winged helix DNA-binding domain"/>
    <property type="match status" value="2"/>
</dbReference>
<dbReference type="KEGG" id="qsa:O6P43_001391"/>
<keyword evidence="2" id="KW-0805">Transcription regulation</keyword>
<organism evidence="7 8">
    <name type="scientific">Quillaja saponaria</name>
    <name type="common">Soap bark tree</name>
    <dbReference type="NCBI Taxonomy" id="32244"/>
    <lineage>
        <taxon>Eukaryota</taxon>
        <taxon>Viridiplantae</taxon>
        <taxon>Streptophyta</taxon>
        <taxon>Embryophyta</taxon>
        <taxon>Tracheophyta</taxon>
        <taxon>Spermatophyta</taxon>
        <taxon>Magnoliopsida</taxon>
        <taxon>eudicotyledons</taxon>
        <taxon>Gunneridae</taxon>
        <taxon>Pentapetalae</taxon>
        <taxon>rosids</taxon>
        <taxon>fabids</taxon>
        <taxon>Fabales</taxon>
        <taxon>Quillajaceae</taxon>
        <taxon>Quillaja</taxon>
    </lineage>
</organism>
<dbReference type="InterPro" id="IPR014284">
    <property type="entry name" value="RNA_pol_sigma-70_dom"/>
</dbReference>
<dbReference type="PROSITE" id="PS00715">
    <property type="entry name" value="SIGMA70_1"/>
    <property type="match status" value="1"/>
</dbReference>
<dbReference type="Pfam" id="PF04542">
    <property type="entry name" value="Sigma70_r2"/>
    <property type="match status" value="1"/>
</dbReference>
<dbReference type="CDD" id="cd06171">
    <property type="entry name" value="Sigma70_r4"/>
    <property type="match status" value="1"/>
</dbReference>
<accession>A0AAD7QKD8</accession>
<evidence type="ECO:0000259" key="6">
    <source>
        <dbReference type="PROSITE" id="PS00715"/>
    </source>
</evidence>
<dbReference type="InterPro" id="IPR013324">
    <property type="entry name" value="RNA_pol_sigma_r3/r4-like"/>
</dbReference>
<dbReference type="GO" id="GO:0003677">
    <property type="term" value="F:DNA binding"/>
    <property type="evidence" value="ECO:0007669"/>
    <property type="project" value="UniProtKB-KW"/>
</dbReference>
<dbReference type="GO" id="GO:0071482">
    <property type="term" value="P:cellular response to light stimulus"/>
    <property type="evidence" value="ECO:0007669"/>
    <property type="project" value="UniProtKB-ARBA"/>
</dbReference>
<dbReference type="EMBL" id="JARAOO010000001">
    <property type="protein sequence ID" value="KAJ7982246.1"/>
    <property type="molecule type" value="Genomic_DNA"/>
</dbReference>
<dbReference type="NCBIfam" id="TIGR02937">
    <property type="entry name" value="sigma70-ECF"/>
    <property type="match status" value="1"/>
</dbReference>
<protein>
    <submittedName>
        <fullName evidence="7">RNA polymerase sigma factor</fullName>
    </submittedName>
</protein>
<feature type="domain" description="RNA polymerase sigma-70" evidence="6">
    <location>
        <begin position="235"/>
        <end position="248"/>
    </location>
</feature>
<dbReference type="Proteomes" id="UP001163823">
    <property type="component" value="Chromosome 1"/>
</dbReference>
<name>A0AAD7QKD8_QUISA</name>
<dbReference type="PRINTS" id="PR00046">
    <property type="entry name" value="SIGMA70FCT"/>
</dbReference>
<dbReference type="InterPro" id="IPR000943">
    <property type="entry name" value="RNA_pol_sigma70"/>
</dbReference>
<dbReference type="InterPro" id="IPR013325">
    <property type="entry name" value="RNA_pol_sigma_r2"/>
</dbReference>
<keyword evidence="5" id="KW-0804">Transcription</keyword>
<dbReference type="SUPFAM" id="SSF88946">
    <property type="entry name" value="Sigma2 domain of RNA polymerase sigma factors"/>
    <property type="match status" value="1"/>
</dbReference>
<evidence type="ECO:0000313" key="8">
    <source>
        <dbReference type="Proteomes" id="UP001163823"/>
    </source>
</evidence>
<evidence type="ECO:0000256" key="5">
    <source>
        <dbReference type="ARBA" id="ARBA00023163"/>
    </source>
</evidence>
<evidence type="ECO:0000256" key="2">
    <source>
        <dbReference type="ARBA" id="ARBA00023015"/>
    </source>
</evidence>
<keyword evidence="3" id="KW-0731">Sigma factor</keyword>
<dbReference type="InterPro" id="IPR007624">
    <property type="entry name" value="RNA_pol_sigma70_r3"/>
</dbReference>
<dbReference type="GO" id="GO:0016987">
    <property type="term" value="F:sigma factor activity"/>
    <property type="evidence" value="ECO:0007669"/>
    <property type="project" value="UniProtKB-KW"/>
</dbReference>
<dbReference type="Gene3D" id="1.10.601.10">
    <property type="entry name" value="RNA Polymerase Primary Sigma Factor"/>
    <property type="match status" value="1"/>
</dbReference>
<dbReference type="GO" id="GO:0006352">
    <property type="term" value="P:DNA-templated transcription initiation"/>
    <property type="evidence" value="ECO:0007669"/>
    <property type="project" value="InterPro"/>
</dbReference>
<dbReference type="PANTHER" id="PTHR30603">
    <property type="entry name" value="RNA POLYMERASE SIGMA FACTOR RPO"/>
    <property type="match status" value="1"/>
</dbReference>
<evidence type="ECO:0000256" key="4">
    <source>
        <dbReference type="ARBA" id="ARBA00023125"/>
    </source>
</evidence>
<dbReference type="Pfam" id="PF04545">
    <property type="entry name" value="Sigma70_r4"/>
    <property type="match status" value="1"/>
</dbReference>
<evidence type="ECO:0000256" key="3">
    <source>
        <dbReference type="ARBA" id="ARBA00023082"/>
    </source>
</evidence>
<dbReference type="InterPro" id="IPR036388">
    <property type="entry name" value="WH-like_DNA-bd_sf"/>
</dbReference>
<dbReference type="InterPro" id="IPR050239">
    <property type="entry name" value="Sigma-70_RNA_pol_init_factors"/>
</dbReference>
<dbReference type="Pfam" id="PF04539">
    <property type="entry name" value="Sigma70_r3"/>
    <property type="match status" value="1"/>
</dbReference>
<dbReference type="AlphaFoldDB" id="A0AAD7QKD8"/>
<dbReference type="InterPro" id="IPR007630">
    <property type="entry name" value="RNA_pol_sigma70_r4"/>
</dbReference>
<comment type="similarity">
    <text evidence="1">Belongs to the sigma-70 factor family.</text>
</comment>
<sequence length="444" mass="49998">MALTSLCSSPNHTPTLPTISLSSIPNFPSVKTHNPLQANLHTPSSPSFGVNLLSNDALVIAAATEAVDLASASVQAARDAVLGATGVEEIWSCRDIDNGLDENGTNGLGVRRKRRRIRRKRLRFMEVEEDRNGSEQRVLNWTVKSRYFSPREEAELCLCLKEGAKLEEAKLRITEGQEHMPSLKQLAHDVKMKKRNMDKLLCSQRESRERITHSYRGLVASIAIGYQGKGLSLQDLIQEGSIGLLRGAEKFDPQRGHKLSTYVYWWIKQAIIKAIARKSRLVRLPESKSAMVMKILEANNILSKRLRRVPTYNETAKLLNVHVSTVRLVSESSRPPISLEREVTDRGRMTLQEVVPGPDELIPGKMVEKQLMKQEVEKLLKTLTKREGEILTLHFGLNGETPQSCEEIGRMLKLSRERVRQINGIALSKLRQTSIVDSLRFYLV</sequence>
<dbReference type="PANTHER" id="PTHR30603:SF47">
    <property type="entry name" value="RNA POLYMERASE SIGMA FACTOR SIGD, CHLOROPLASTIC"/>
    <property type="match status" value="1"/>
</dbReference>
<evidence type="ECO:0000313" key="7">
    <source>
        <dbReference type="EMBL" id="KAJ7982246.1"/>
    </source>
</evidence>
<keyword evidence="4" id="KW-0238">DNA-binding</keyword>
<gene>
    <name evidence="7" type="ORF">O6P43_001391</name>
</gene>
<reference evidence="7 8" key="1">
    <citation type="journal article" date="2023" name="Science">
        <title>Elucidation of the pathway for biosynthesis of saponin adjuvants from the soapbark tree.</title>
        <authorList>
            <person name="Reed J."/>
            <person name="Orme A."/>
            <person name="El-Demerdash A."/>
            <person name="Owen C."/>
            <person name="Martin L.B.B."/>
            <person name="Misra R.C."/>
            <person name="Kikuchi S."/>
            <person name="Rejzek M."/>
            <person name="Martin A.C."/>
            <person name="Harkess A."/>
            <person name="Leebens-Mack J."/>
            <person name="Louveau T."/>
            <person name="Stephenson M.J."/>
            <person name="Osbourn A."/>
        </authorList>
    </citation>
    <scope>NUCLEOTIDE SEQUENCE [LARGE SCALE GENOMIC DNA]</scope>
    <source>
        <strain evidence="7">S10</strain>
    </source>
</reference>
<proteinExistence type="inferred from homology"/>
<dbReference type="InterPro" id="IPR007627">
    <property type="entry name" value="RNA_pol_sigma70_r2"/>
</dbReference>